<accession>A0A398BP64</accession>
<dbReference type="RefSeq" id="WP_119135100.1">
    <property type="nucleotide sequence ID" value="NZ_QXXQ01000006.1"/>
</dbReference>
<name>A0A398BP64_9RHOB</name>
<gene>
    <name evidence="2" type="primary">kdpF</name>
    <name evidence="2" type="ORF">D2N39_12370</name>
</gene>
<keyword evidence="2" id="KW-0378">Hydrolase</keyword>
<dbReference type="GO" id="GO:0008556">
    <property type="term" value="F:P-type potassium transmembrane transporter activity"/>
    <property type="evidence" value="ECO:0007669"/>
    <property type="project" value="InterPro"/>
</dbReference>
<dbReference type="Proteomes" id="UP000266649">
    <property type="component" value="Unassembled WGS sequence"/>
</dbReference>
<organism evidence="2 3">
    <name type="scientific">Gemmobacter lutimaris</name>
    <dbReference type="NCBI Taxonomy" id="2306023"/>
    <lineage>
        <taxon>Bacteria</taxon>
        <taxon>Pseudomonadati</taxon>
        <taxon>Pseudomonadota</taxon>
        <taxon>Alphaproteobacteria</taxon>
        <taxon>Rhodobacterales</taxon>
        <taxon>Paracoccaceae</taxon>
        <taxon>Gemmobacter</taxon>
    </lineage>
</organism>
<dbReference type="Pfam" id="PF09604">
    <property type="entry name" value="Potass_KdpF"/>
    <property type="match status" value="1"/>
</dbReference>
<keyword evidence="1" id="KW-1133">Transmembrane helix</keyword>
<dbReference type="GO" id="GO:0016787">
    <property type="term" value="F:hydrolase activity"/>
    <property type="evidence" value="ECO:0007669"/>
    <property type="project" value="UniProtKB-KW"/>
</dbReference>
<protein>
    <submittedName>
        <fullName evidence="2">K(+)-transporting ATPase subunit F</fullName>
        <ecNumber evidence="2">3.6.3.12</ecNumber>
    </submittedName>
</protein>
<dbReference type="EC" id="3.6.3.12" evidence="2"/>
<evidence type="ECO:0000256" key="1">
    <source>
        <dbReference type="SAM" id="Phobius"/>
    </source>
</evidence>
<keyword evidence="3" id="KW-1185">Reference proteome</keyword>
<evidence type="ECO:0000313" key="2">
    <source>
        <dbReference type="EMBL" id="RID91494.1"/>
    </source>
</evidence>
<proteinExistence type="predicted"/>
<keyword evidence="1" id="KW-0812">Transmembrane</keyword>
<dbReference type="AlphaFoldDB" id="A0A398BP64"/>
<reference evidence="2 3" key="1">
    <citation type="submission" date="2018-09" db="EMBL/GenBank/DDBJ databases">
        <title>Gemmobacter lutimaris sp. nov., a marine bacterium isolated from tidal flat.</title>
        <authorList>
            <person name="Lee D.W."/>
            <person name="Yoo Y."/>
            <person name="Kim J.-J."/>
            <person name="Kim B.S."/>
        </authorList>
    </citation>
    <scope>NUCLEOTIDE SEQUENCE [LARGE SCALE GENOMIC DNA]</scope>
    <source>
        <strain evidence="2 3">YJ-T1-11</strain>
    </source>
</reference>
<evidence type="ECO:0000313" key="3">
    <source>
        <dbReference type="Proteomes" id="UP000266649"/>
    </source>
</evidence>
<dbReference type="EMBL" id="QXXQ01000006">
    <property type="protein sequence ID" value="RID91494.1"/>
    <property type="molecule type" value="Genomic_DNA"/>
</dbReference>
<feature type="transmembrane region" description="Helical" evidence="1">
    <location>
        <begin position="6"/>
        <end position="24"/>
    </location>
</feature>
<keyword evidence="1" id="KW-0472">Membrane</keyword>
<dbReference type="NCBIfam" id="TIGR02115">
    <property type="entry name" value="potass_kdpF"/>
    <property type="match status" value="1"/>
</dbReference>
<comment type="caution">
    <text evidence="2">The sequence shown here is derived from an EMBL/GenBank/DDBJ whole genome shotgun (WGS) entry which is preliminary data.</text>
</comment>
<sequence length="29" mass="3179">MGFDLVLGGLVAATLLVYLLAVLMRPERF</sequence>
<dbReference type="InterPro" id="IPR011726">
    <property type="entry name" value="KdpF"/>
</dbReference>
<dbReference type="GO" id="GO:0005886">
    <property type="term" value="C:plasma membrane"/>
    <property type="evidence" value="ECO:0007669"/>
    <property type="project" value="InterPro"/>
</dbReference>